<dbReference type="GO" id="GO:0003677">
    <property type="term" value="F:DNA binding"/>
    <property type="evidence" value="ECO:0007669"/>
    <property type="project" value="InterPro"/>
</dbReference>
<evidence type="ECO:0000313" key="3">
    <source>
        <dbReference type="EMBL" id="HIH09205.1"/>
    </source>
</evidence>
<dbReference type="InterPro" id="IPR050090">
    <property type="entry name" value="Tyrosine_recombinase_XerCD"/>
</dbReference>
<dbReference type="Pfam" id="PF00589">
    <property type="entry name" value="Phage_integrase"/>
    <property type="match status" value="1"/>
</dbReference>
<dbReference type="PANTHER" id="PTHR30349">
    <property type="entry name" value="PHAGE INTEGRASE-RELATED"/>
    <property type="match status" value="1"/>
</dbReference>
<sequence>MATQARLSREDKFKGRILRAKGRLNDLELNEESKRLILKFDAILSNTGKSLAYRLMALSSLTLVAKHFPDKPLTEVTEDEFLIFFEEYRNSGQREWSKTLKVAKACLERKKMSLAEVKDFVEVNEAHARTIIQEVLLKYQGFEKEKGDTIYLKATPLAKVREDREQFKGYSPQSVGNIIANLKVFLRTMNHGEMPDSVKNLKQGKPVRRVKPEDILSPTEIQLMIECSDNARDKCMLSVLYETGCRAGELLALKIKDFEPQPNKEGGLLCYKASLRGKTGERTNYLVQSIPFINGWLEFHPFRKNKDASMWPSIGAKPSDGVSMNSLRATIFRAQKKAQMEHKKIYPHLFRHSRATHLAEQSWTEPQLRIQFGWTNASPTPSTYIHMTSLQLKNKVLEENGLLDEGEKRANPIKKCELCGHSNPSYKKFCLKCGVALDVKTVMEQFSAEKMEQEATNRLVEMLVQLKQKHPDDMNAVLKRLKKS</sequence>
<comment type="caution">
    <text evidence="3">The sequence shown here is derived from an EMBL/GenBank/DDBJ whole genome shotgun (WGS) entry which is preliminary data.</text>
</comment>
<evidence type="ECO:0000259" key="2">
    <source>
        <dbReference type="PROSITE" id="PS51898"/>
    </source>
</evidence>
<dbReference type="InterPro" id="IPR002104">
    <property type="entry name" value="Integrase_catalytic"/>
</dbReference>
<dbReference type="Gene3D" id="1.10.443.10">
    <property type="entry name" value="Intergrase catalytic core"/>
    <property type="match status" value="1"/>
</dbReference>
<dbReference type="EMBL" id="DUGC01000018">
    <property type="protein sequence ID" value="HIH09205.1"/>
    <property type="molecule type" value="Genomic_DNA"/>
</dbReference>
<name>A0A7J4IY46_9ARCH</name>
<gene>
    <name evidence="3" type="ORF">HA254_00890</name>
</gene>
<dbReference type="InterPro" id="IPR013762">
    <property type="entry name" value="Integrase-like_cat_sf"/>
</dbReference>
<feature type="domain" description="Tyr recombinase" evidence="2">
    <location>
        <begin position="211"/>
        <end position="397"/>
    </location>
</feature>
<dbReference type="Proteomes" id="UP000565078">
    <property type="component" value="Unassembled WGS sequence"/>
</dbReference>
<proteinExistence type="predicted"/>
<accession>A0A7J4IY46</accession>
<dbReference type="AlphaFoldDB" id="A0A7J4IY46"/>
<reference evidence="4" key="1">
    <citation type="journal article" date="2020" name="bioRxiv">
        <title>A rank-normalized archaeal taxonomy based on genome phylogeny resolves widespread incomplete and uneven classifications.</title>
        <authorList>
            <person name="Rinke C."/>
            <person name="Chuvochina M."/>
            <person name="Mussig A.J."/>
            <person name="Chaumeil P.-A."/>
            <person name="Waite D.W."/>
            <person name="Whitman W.B."/>
            <person name="Parks D.H."/>
            <person name="Hugenholtz P."/>
        </authorList>
    </citation>
    <scope>NUCLEOTIDE SEQUENCE [LARGE SCALE GENOMIC DNA]</scope>
</reference>
<dbReference type="GO" id="GO:0006310">
    <property type="term" value="P:DNA recombination"/>
    <property type="evidence" value="ECO:0007669"/>
    <property type="project" value="UniProtKB-KW"/>
</dbReference>
<dbReference type="GO" id="GO:0015074">
    <property type="term" value="P:DNA integration"/>
    <property type="evidence" value="ECO:0007669"/>
    <property type="project" value="InterPro"/>
</dbReference>
<dbReference type="PANTHER" id="PTHR30349:SF87">
    <property type="entry name" value="TRANSPOSASE A"/>
    <property type="match status" value="1"/>
</dbReference>
<evidence type="ECO:0000256" key="1">
    <source>
        <dbReference type="ARBA" id="ARBA00023172"/>
    </source>
</evidence>
<dbReference type="SUPFAM" id="SSF56349">
    <property type="entry name" value="DNA breaking-rejoining enzymes"/>
    <property type="match status" value="1"/>
</dbReference>
<dbReference type="CDD" id="cd00397">
    <property type="entry name" value="DNA_BRE_C"/>
    <property type="match status" value="1"/>
</dbReference>
<protein>
    <submittedName>
        <fullName evidence="3">Site-specific integrase</fullName>
    </submittedName>
</protein>
<evidence type="ECO:0000313" key="4">
    <source>
        <dbReference type="Proteomes" id="UP000565078"/>
    </source>
</evidence>
<keyword evidence="1" id="KW-0233">DNA recombination</keyword>
<organism evidence="3 4">
    <name type="scientific">Candidatus Iainarchaeum sp</name>
    <dbReference type="NCBI Taxonomy" id="3101447"/>
    <lineage>
        <taxon>Archaea</taxon>
        <taxon>Candidatus Iainarchaeota</taxon>
        <taxon>Candidatus Iainarchaeia</taxon>
        <taxon>Candidatus Iainarchaeales</taxon>
        <taxon>Candidatus Iainarchaeaceae</taxon>
        <taxon>Candidatus Iainarchaeum</taxon>
    </lineage>
</organism>
<dbReference type="InterPro" id="IPR011010">
    <property type="entry name" value="DNA_brk_join_enz"/>
</dbReference>
<dbReference type="PROSITE" id="PS51898">
    <property type="entry name" value="TYR_RECOMBINASE"/>
    <property type="match status" value="1"/>
</dbReference>